<accession>A0ABV5LME5</accession>
<feature type="region of interest" description="Disordered" evidence="1">
    <location>
        <begin position="109"/>
        <end position="148"/>
    </location>
</feature>
<proteinExistence type="predicted"/>
<evidence type="ECO:0000313" key="3">
    <source>
        <dbReference type="EMBL" id="MFB9353046.1"/>
    </source>
</evidence>
<reference evidence="3 4" key="1">
    <citation type="submission" date="2024-09" db="EMBL/GenBank/DDBJ databases">
        <authorList>
            <person name="Sun Q."/>
            <person name="Mori K."/>
        </authorList>
    </citation>
    <scope>NUCLEOTIDE SEQUENCE [LARGE SCALE GENOMIC DNA]</scope>
    <source>
        <strain evidence="3 4">JCM 9767</strain>
    </source>
</reference>
<dbReference type="RefSeq" id="WP_380957830.1">
    <property type="nucleotide sequence ID" value="NZ_JBHMDI010000290.1"/>
</dbReference>
<dbReference type="Proteomes" id="UP001589753">
    <property type="component" value="Unassembled WGS sequence"/>
</dbReference>
<dbReference type="EMBL" id="JBHMDI010000290">
    <property type="protein sequence ID" value="MFB9353046.1"/>
    <property type="molecule type" value="Genomic_DNA"/>
</dbReference>
<feature type="compositionally biased region" description="Basic and acidic residues" evidence="1">
    <location>
        <begin position="109"/>
        <end position="118"/>
    </location>
</feature>
<evidence type="ECO:0000256" key="1">
    <source>
        <dbReference type="SAM" id="MobiDB-lite"/>
    </source>
</evidence>
<organism evidence="3 4">
    <name type="scientific">Streptomyces heliomycini</name>
    <dbReference type="NCBI Taxonomy" id="284032"/>
    <lineage>
        <taxon>Bacteria</taxon>
        <taxon>Bacillati</taxon>
        <taxon>Actinomycetota</taxon>
        <taxon>Actinomycetes</taxon>
        <taxon>Kitasatosporales</taxon>
        <taxon>Streptomycetaceae</taxon>
        <taxon>Streptomyces</taxon>
    </lineage>
</organism>
<feature type="domain" description="Trypsin-co-occurring" evidence="2">
    <location>
        <begin position="12"/>
        <end position="110"/>
    </location>
</feature>
<comment type="caution">
    <text evidence="3">The sequence shown here is derived from an EMBL/GenBank/DDBJ whole genome shotgun (WGS) entry which is preliminary data.</text>
</comment>
<feature type="compositionally biased region" description="Low complexity" evidence="1">
    <location>
        <begin position="131"/>
        <end position="148"/>
    </location>
</feature>
<sequence length="148" mass="15604">MPEELARFGLGDGDAAVYVAFEDQDPEIVRARSRDRSGNGAVDVAAGRFEEGLDQVRQMAGRTLERMVSLPAPPSTVELEFGVKFNVETGAVIARTGVEGHLKVKVVWERGERRRRPEEDEAPPAGGGNGDDAAGAQSGAQAGADGEG</sequence>
<name>A0ABV5LME5_9ACTN</name>
<evidence type="ECO:0000313" key="4">
    <source>
        <dbReference type="Proteomes" id="UP001589753"/>
    </source>
</evidence>
<gene>
    <name evidence="3" type="ORF">ACFFUA_37605</name>
</gene>
<dbReference type="NCBIfam" id="NF041216">
    <property type="entry name" value="CU044_2847_fam"/>
    <property type="match status" value="1"/>
</dbReference>
<dbReference type="Pfam" id="PF19493">
    <property type="entry name" value="Trypco1"/>
    <property type="match status" value="1"/>
</dbReference>
<keyword evidence="4" id="KW-1185">Reference proteome</keyword>
<dbReference type="InterPro" id="IPR045794">
    <property type="entry name" value="Trypco1"/>
</dbReference>
<protein>
    <submittedName>
        <fullName evidence="3">CU044_2847 family protein</fullName>
    </submittedName>
</protein>
<evidence type="ECO:0000259" key="2">
    <source>
        <dbReference type="Pfam" id="PF19493"/>
    </source>
</evidence>